<dbReference type="OrthoDB" id="5519740at2759"/>
<proteinExistence type="predicted"/>
<dbReference type="SUPFAM" id="SSF54909">
    <property type="entry name" value="Dimeric alpha+beta barrel"/>
    <property type="match status" value="1"/>
</dbReference>
<organism evidence="2 3">
    <name type="scientific">Mycena chlorophos</name>
    <name type="common">Agaric fungus</name>
    <name type="synonym">Agaricus chlorophos</name>
    <dbReference type="NCBI Taxonomy" id="658473"/>
    <lineage>
        <taxon>Eukaryota</taxon>
        <taxon>Fungi</taxon>
        <taxon>Dikarya</taxon>
        <taxon>Basidiomycota</taxon>
        <taxon>Agaricomycotina</taxon>
        <taxon>Agaricomycetes</taxon>
        <taxon>Agaricomycetidae</taxon>
        <taxon>Agaricales</taxon>
        <taxon>Marasmiineae</taxon>
        <taxon>Mycenaceae</taxon>
        <taxon>Mycena</taxon>
    </lineage>
</organism>
<protein>
    <submittedName>
        <fullName evidence="2">NAD(P)-binding protein</fullName>
    </submittedName>
</protein>
<gene>
    <name evidence="2" type="ORF">HMN09_00012800</name>
</gene>
<dbReference type="AlphaFoldDB" id="A0A8H6WM91"/>
<dbReference type="PANTHER" id="PTHR33606">
    <property type="entry name" value="PROTEIN YCII"/>
    <property type="match status" value="1"/>
</dbReference>
<evidence type="ECO:0000313" key="2">
    <source>
        <dbReference type="EMBL" id="KAF7322351.1"/>
    </source>
</evidence>
<feature type="domain" description="YCII-related" evidence="1">
    <location>
        <begin position="8"/>
        <end position="92"/>
    </location>
</feature>
<dbReference type="EMBL" id="JACAZE010000001">
    <property type="protein sequence ID" value="KAF7322351.1"/>
    <property type="molecule type" value="Genomic_DNA"/>
</dbReference>
<dbReference type="Pfam" id="PF03795">
    <property type="entry name" value="YCII"/>
    <property type="match status" value="1"/>
</dbReference>
<dbReference type="PANTHER" id="PTHR33606:SF3">
    <property type="entry name" value="PROTEIN YCII"/>
    <property type="match status" value="1"/>
</dbReference>
<reference evidence="2" key="1">
    <citation type="submission" date="2020-05" db="EMBL/GenBank/DDBJ databases">
        <title>Mycena genomes resolve the evolution of fungal bioluminescence.</title>
        <authorList>
            <person name="Tsai I.J."/>
        </authorList>
    </citation>
    <scope>NUCLEOTIDE SEQUENCE</scope>
    <source>
        <strain evidence="2">110903Hualien_Pintung</strain>
    </source>
</reference>
<accession>A0A8H6WM91</accession>
<dbReference type="InterPro" id="IPR005545">
    <property type="entry name" value="YCII"/>
</dbReference>
<keyword evidence="3" id="KW-1185">Reference proteome</keyword>
<evidence type="ECO:0000313" key="3">
    <source>
        <dbReference type="Proteomes" id="UP000613580"/>
    </source>
</evidence>
<dbReference type="Gene3D" id="3.30.70.1060">
    <property type="entry name" value="Dimeric alpha+beta barrel"/>
    <property type="match status" value="1"/>
</dbReference>
<dbReference type="InterPro" id="IPR051807">
    <property type="entry name" value="Sec-metab_biosynth-assoc"/>
</dbReference>
<name>A0A8H6WM91_MYCCL</name>
<comment type="caution">
    <text evidence="2">The sequence shown here is derived from an EMBL/GenBank/DDBJ whole genome shotgun (WGS) entry which is preliminary data.</text>
</comment>
<dbReference type="Proteomes" id="UP000613580">
    <property type="component" value="Unassembled WGS sequence"/>
</dbReference>
<dbReference type="InterPro" id="IPR011008">
    <property type="entry name" value="Dimeric_a/b-barrel"/>
</dbReference>
<evidence type="ECO:0000259" key="1">
    <source>
        <dbReference type="Pfam" id="PF03795"/>
    </source>
</evidence>
<sequence length="111" mass="12223">MASPALQKFVIFAPDKTEGAADRAAVRDQHVNELTKYLDNGTLKYGGMLLDPASPATEKKMIGTMVIVETESLEAARKIVEEDIYFKAGVWDPERLVILPFMPAPPFASKI</sequence>